<protein>
    <submittedName>
        <fullName evidence="2">MbtH family protein</fullName>
    </submittedName>
</protein>
<feature type="domain" description="MbtH-like" evidence="1">
    <location>
        <begin position="4"/>
        <end position="54"/>
    </location>
</feature>
<dbReference type="PANTHER" id="PTHR38444:SF1">
    <property type="entry name" value="ENTEROBACTIN BIOSYNTHESIS PROTEIN YBDZ"/>
    <property type="match status" value="1"/>
</dbReference>
<dbReference type="SUPFAM" id="SSF160582">
    <property type="entry name" value="MbtH-like"/>
    <property type="match status" value="1"/>
</dbReference>
<comment type="caution">
    <text evidence="2">The sequence shown here is derived from an EMBL/GenBank/DDBJ whole genome shotgun (WGS) entry which is preliminary data.</text>
</comment>
<keyword evidence="3" id="KW-1185">Reference proteome</keyword>
<dbReference type="InterPro" id="IPR037407">
    <property type="entry name" value="MLP_fam"/>
</dbReference>
<dbReference type="RefSeq" id="WP_094984185.1">
    <property type="nucleotide sequence ID" value="NZ_NHNI01000001.1"/>
</dbReference>
<evidence type="ECO:0000313" key="3">
    <source>
        <dbReference type="Proteomes" id="UP000216101"/>
    </source>
</evidence>
<sequence length="73" mass="8453">MSDSVFDDDSLTFLVLVNDEHQYSLWPDMLPIPNGWHHTLGPTSRQHCLDWLSTHWTDLRPYSLRQTDGAKAS</sequence>
<dbReference type="Gene3D" id="3.90.820.10">
    <property type="entry name" value="Structural Genomics, Unknown Function 30-nov-00 1gh9 Mol_id"/>
    <property type="match status" value="1"/>
</dbReference>
<dbReference type="EMBL" id="NHNI01000001">
    <property type="protein sequence ID" value="OZY86543.1"/>
    <property type="molecule type" value="Genomic_DNA"/>
</dbReference>
<dbReference type="GO" id="GO:0005829">
    <property type="term" value="C:cytosol"/>
    <property type="evidence" value="ECO:0007669"/>
    <property type="project" value="TreeGrafter"/>
</dbReference>
<dbReference type="GO" id="GO:0019290">
    <property type="term" value="P:siderophore biosynthetic process"/>
    <property type="evidence" value="ECO:0007669"/>
    <property type="project" value="TreeGrafter"/>
</dbReference>
<accession>A0A266Q9G6</accession>
<organism evidence="2 3">
    <name type="scientific">Cellvibrio mixtus</name>
    <dbReference type="NCBI Taxonomy" id="39650"/>
    <lineage>
        <taxon>Bacteria</taxon>
        <taxon>Pseudomonadati</taxon>
        <taxon>Pseudomonadota</taxon>
        <taxon>Gammaproteobacteria</taxon>
        <taxon>Cellvibrionales</taxon>
        <taxon>Cellvibrionaceae</taxon>
        <taxon>Cellvibrio</taxon>
    </lineage>
</organism>
<dbReference type="SMART" id="SM00923">
    <property type="entry name" value="MbtH"/>
    <property type="match status" value="1"/>
</dbReference>
<proteinExistence type="predicted"/>
<dbReference type="Proteomes" id="UP000216101">
    <property type="component" value="Unassembled WGS sequence"/>
</dbReference>
<evidence type="ECO:0000259" key="1">
    <source>
        <dbReference type="SMART" id="SM00923"/>
    </source>
</evidence>
<dbReference type="AlphaFoldDB" id="A0A266Q9G6"/>
<evidence type="ECO:0000313" key="2">
    <source>
        <dbReference type="EMBL" id="OZY86543.1"/>
    </source>
</evidence>
<name>A0A266Q9G6_9GAMM</name>
<reference evidence="3" key="1">
    <citation type="submission" date="2017-05" db="EMBL/GenBank/DDBJ databases">
        <authorList>
            <person name="Barney B.M."/>
        </authorList>
    </citation>
    <scope>NUCLEOTIDE SEQUENCE [LARGE SCALE GENOMIC DNA]</scope>
    <source>
        <strain evidence="3">PSBB022</strain>
    </source>
</reference>
<dbReference type="InterPro" id="IPR005153">
    <property type="entry name" value="MbtH-like_dom"/>
</dbReference>
<dbReference type="PANTHER" id="PTHR38444">
    <property type="entry name" value="ENTEROBACTIN BIOSYNTHESIS PROTEIN YBDZ"/>
    <property type="match status" value="1"/>
</dbReference>
<dbReference type="InterPro" id="IPR038020">
    <property type="entry name" value="MbtH-like_sf"/>
</dbReference>
<dbReference type="Pfam" id="PF03621">
    <property type="entry name" value="MbtH"/>
    <property type="match status" value="1"/>
</dbReference>
<gene>
    <name evidence="2" type="ORF">CBP51_05850</name>
</gene>